<organism evidence="8 9">
    <name type="scientific">Desulfoscipio gibsoniae DSM 7213</name>
    <dbReference type="NCBI Taxonomy" id="767817"/>
    <lineage>
        <taxon>Bacteria</taxon>
        <taxon>Bacillati</taxon>
        <taxon>Bacillota</taxon>
        <taxon>Clostridia</taxon>
        <taxon>Eubacteriales</taxon>
        <taxon>Desulfallaceae</taxon>
        <taxon>Desulfoscipio</taxon>
    </lineage>
</organism>
<dbReference type="FunFam" id="3.40.50.1390:FF:000002">
    <property type="entry name" value="ORF1 in transposon ISC1904"/>
    <property type="match status" value="1"/>
</dbReference>
<dbReference type="OrthoDB" id="3575335at2"/>
<dbReference type="Gene3D" id="1.10.1660.10">
    <property type="match status" value="1"/>
</dbReference>
<dbReference type="Gene3D" id="1.10.287.2170">
    <property type="match status" value="1"/>
</dbReference>
<evidence type="ECO:0000313" key="8">
    <source>
        <dbReference type="EMBL" id="AGL03454.1"/>
    </source>
</evidence>
<dbReference type="InterPro" id="IPR009061">
    <property type="entry name" value="DNA-bd_dom_put_sf"/>
</dbReference>
<feature type="domain" description="Resolvase/invertase-type recombinase catalytic" evidence="7">
    <location>
        <begin position="62"/>
        <end position="214"/>
    </location>
</feature>
<dbReference type="Pfam" id="PF00376">
    <property type="entry name" value="MerR"/>
    <property type="match status" value="1"/>
</dbReference>
<dbReference type="SMART" id="SM00857">
    <property type="entry name" value="Resolvase"/>
    <property type="match status" value="1"/>
</dbReference>
<evidence type="ECO:0000259" key="7">
    <source>
        <dbReference type="PROSITE" id="PS51736"/>
    </source>
</evidence>
<dbReference type="InterPro" id="IPR048046">
    <property type="entry name" value="Transpos_IS607"/>
</dbReference>
<dbReference type="AlphaFoldDB" id="R4KLB7"/>
<feature type="active site" description="O-(5'-phospho-DNA)-serine intermediate" evidence="4 5">
    <location>
        <position position="70"/>
    </location>
</feature>
<dbReference type="PROSITE" id="PS00397">
    <property type="entry name" value="RECOMBINASES_1"/>
    <property type="match status" value="1"/>
</dbReference>
<dbReference type="InterPro" id="IPR006118">
    <property type="entry name" value="Recombinase_CS"/>
</dbReference>
<keyword evidence="3" id="KW-0233">DNA recombination</keyword>
<dbReference type="EMBL" id="CP003273">
    <property type="protein sequence ID" value="AGL03454.1"/>
    <property type="molecule type" value="Genomic_DNA"/>
</dbReference>
<keyword evidence="1" id="KW-0229">DNA integration</keyword>
<evidence type="ECO:0000259" key="6">
    <source>
        <dbReference type="PROSITE" id="PS50937"/>
    </source>
</evidence>
<keyword evidence="9" id="KW-1185">Reference proteome</keyword>
<dbReference type="InterPro" id="IPR006119">
    <property type="entry name" value="Resolv_N"/>
</dbReference>
<dbReference type="eggNOG" id="COG2452">
    <property type="taxonomic scope" value="Bacteria"/>
</dbReference>
<gene>
    <name evidence="8" type="ORF">Desgi_4201</name>
</gene>
<evidence type="ECO:0000256" key="1">
    <source>
        <dbReference type="ARBA" id="ARBA00022908"/>
    </source>
</evidence>
<reference evidence="8 9" key="1">
    <citation type="submission" date="2012-01" db="EMBL/GenBank/DDBJ databases">
        <title>Complete sequence of Desulfotomaculum gibsoniae DSM 7213.</title>
        <authorList>
            <consortium name="US DOE Joint Genome Institute"/>
            <person name="Lucas S."/>
            <person name="Han J."/>
            <person name="Lapidus A."/>
            <person name="Cheng J.-F."/>
            <person name="Goodwin L."/>
            <person name="Pitluck S."/>
            <person name="Peters L."/>
            <person name="Ovchinnikova G."/>
            <person name="Teshima H."/>
            <person name="Detter J.C."/>
            <person name="Han C."/>
            <person name="Tapia R."/>
            <person name="Land M."/>
            <person name="Hauser L."/>
            <person name="Kyrpides N."/>
            <person name="Ivanova N."/>
            <person name="Pagani I."/>
            <person name="Parshina S."/>
            <person name="Plugge C."/>
            <person name="Muyzer G."/>
            <person name="Kuever J."/>
            <person name="Ivanova A."/>
            <person name="Nazina T."/>
            <person name="Klenk H.-P."/>
            <person name="Brambilla E."/>
            <person name="Spring S."/>
            <person name="Stams A.F."/>
            <person name="Woyke T."/>
        </authorList>
    </citation>
    <scope>NUCLEOTIDE SEQUENCE [LARGE SCALE GENOMIC DNA]</scope>
    <source>
        <strain evidence="8 9">DSM 7213</strain>
    </source>
</reference>
<dbReference type="SMART" id="SM00422">
    <property type="entry name" value="HTH_MERR"/>
    <property type="match status" value="1"/>
</dbReference>
<dbReference type="PROSITE" id="PS50937">
    <property type="entry name" value="HTH_MERR_2"/>
    <property type="match status" value="1"/>
</dbReference>
<dbReference type="GO" id="GO:0000150">
    <property type="term" value="F:DNA strand exchange activity"/>
    <property type="evidence" value="ECO:0007669"/>
    <property type="project" value="InterPro"/>
</dbReference>
<sequence length="214" mass="24555">MEKWISIGKASKILGVSISALRMWEKRGILVPKRTPTGHRRYELSQIESFELKKYQRTTPKSAYIYARVSTQKQADAGNLDRQIGRLTEYAIKNGYTIHKVFKDIASGLNENRKGLQKLLQTVRESNNALVIVEYKDRLTRFGYIYLERYVSDFGGQILVVEEKEVNDQQELVEDLITITTSFSARIYGKRGGRVAKKLSNIIEQEVSTDENNS</sequence>
<evidence type="ECO:0000313" key="9">
    <source>
        <dbReference type="Proteomes" id="UP000013520"/>
    </source>
</evidence>
<dbReference type="PANTHER" id="PTHR36172:SF1">
    <property type="entry name" value="RESOLVASE-RELATED"/>
    <property type="match status" value="1"/>
</dbReference>
<dbReference type="HOGENOM" id="CLU_082093_0_1_9"/>
<dbReference type="GO" id="GO:0015074">
    <property type="term" value="P:DNA integration"/>
    <property type="evidence" value="ECO:0007669"/>
    <property type="project" value="UniProtKB-KW"/>
</dbReference>
<keyword evidence="2" id="KW-0238">DNA-binding</keyword>
<feature type="domain" description="HTH merR-type" evidence="6">
    <location>
        <begin position="1"/>
        <end position="48"/>
    </location>
</feature>
<dbReference type="SUPFAM" id="SSF46955">
    <property type="entry name" value="Putative DNA-binding domain"/>
    <property type="match status" value="1"/>
</dbReference>
<proteinExistence type="predicted"/>
<evidence type="ECO:0000256" key="4">
    <source>
        <dbReference type="PIRSR" id="PIRSR606118-50"/>
    </source>
</evidence>
<dbReference type="GO" id="GO:0006355">
    <property type="term" value="P:regulation of DNA-templated transcription"/>
    <property type="evidence" value="ECO:0007669"/>
    <property type="project" value="InterPro"/>
</dbReference>
<dbReference type="InterPro" id="IPR041718">
    <property type="entry name" value="IS607_transposase-like"/>
</dbReference>
<dbReference type="Pfam" id="PF00239">
    <property type="entry name" value="Resolvase"/>
    <property type="match status" value="1"/>
</dbReference>
<dbReference type="CDD" id="cd04762">
    <property type="entry name" value="HTH_MerR-trunc"/>
    <property type="match status" value="1"/>
</dbReference>
<dbReference type="SUPFAM" id="SSF53041">
    <property type="entry name" value="Resolvase-like"/>
    <property type="match status" value="1"/>
</dbReference>
<dbReference type="CDD" id="cd03769">
    <property type="entry name" value="SR_IS607_transposase_like"/>
    <property type="match status" value="1"/>
</dbReference>
<name>R4KLB7_9FIRM</name>
<dbReference type="InterPro" id="IPR036162">
    <property type="entry name" value="Resolvase-like_N_sf"/>
</dbReference>
<dbReference type="PANTHER" id="PTHR36172">
    <property type="match status" value="1"/>
</dbReference>
<protein>
    <submittedName>
        <fullName evidence="8">Putative site-specific integrase-resolvase</fullName>
    </submittedName>
</protein>
<dbReference type="PROSITE" id="PS00552">
    <property type="entry name" value="HTH_MERR_1"/>
    <property type="match status" value="1"/>
</dbReference>
<accession>R4KLB7</accession>
<evidence type="ECO:0000256" key="2">
    <source>
        <dbReference type="ARBA" id="ARBA00023125"/>
    </source>
</evidence>
<dbReference type="Gene3D" id="3.40.50.1390">
    <property type="entry name" value="Resolvase, N-terminal catalytic domain"/>
    <property type="match status" value="1"/>
</dbReference>
<dbReference type="RefSeq" id="WP_006521499.1">
    <property type="nucleotide sequence ID" value="NC_021184.1"/>
</dbReference>
<dbReference type="InterPro" id="IPR000551">
    <property type="entry name" value="MerR-type_HTH_dom"/>
</dbReference>
<dbReference type="InterPro" id="IPR051491">
    <property type="entry name" value="Recombinase/Transposase-rel"/>
</dbReference>
<dbReference type="KEGG" id="dgi:Desgi_4201"/>
<evidence type="ECO:0000256" key="5">
    <source>
        <dbReference type="PROSITE-ProRule" id="PRU10137"/>
    </source>
</evidence>
<dbReference type="Proteomes" id="UP000013520">
    <property type="component" value="Chromosome"/>
</dbReference>
<dbReference type="STRING" id="767817.Desgi_4201"/>
<evidence type="ECO:0000256" key="3">
    <source>
        <dbReference type="ARBA" id="ARBA00023172"/>
    </source>
</evidence>
<dbReference type="GO" id="GO:0003677">
    <property type="term" value="F:DNA binding"/>
    <property type="evidence" value="ECO:0007669"/>
    <property type="project" value="UniProtKB-KW"/>
</dbReference>
<dbReference type="PROSITE" id="PS51736">
    <property type="entry name" value="RECOMBINASES_3"/>
    <property type="match status" value="1"/>
</dbReference>
<dbReference type="NCBIfam" id="NF033518">
    <property type="entry name" value="transpos_IS607"/>
    <property type="match status" value="1"/>
</dbReference>